<accession>A0ABP8ZYC5</accession>
<organism evidence="1 2">
    <name type="scientific">Flavobacterium hankyongi</name>
    <dbReference type="NCBI Taxonomy" id="1176532"/>
    <lineage>
        <taxon>Bacteria</taxon>
        <taxon>Pseudomonadati</taxon>
        <taxon>Bacteroidota</taxon>
        <taxon>Flavobacteriia</taxon>
        <taxon>Flavobacteriales</taxon>
        <taxon>Flavobacteriaceae</taxon>
        <taxon>Flavobacterium</taxon>
    </lineage>
</organism>
<reference evidence="2" key="1">
    <citation type="journal article" date="2019" name="Int. J. Syst. Evol. Microbiol.">
        <title>The Global Catalogue of Microorganisms (GCM) 10K type strain sequencing project: providing services to taxonomists for standard genome sequencing and annotation.</title>
        <authorList>
            <consortium name="The Broad Institute Genomics Platform"/>
            <consortium name="The Broad Institute Genome Sequencing Center for Infectious Disease"/>
            <person name="Wu L."/>
            <person name="Ma J."/>
        </authorList>
    </citation>
    <scope>NUCLEOTIDE SEQUENCE [LARGE SCALE GENOMIC DNA]</scope>
    <source>
        <strain evidence="2">JCM 18198</strain>
    </source>
</reference>
<protein>
    <submittedName>
        <fullName evidence="1">Uncharacterized protein</fullName>
    </submittedName>
</protein>
<keyword evidence="2" id="KW-1185">Reference proteome</keyword>
<evidence type="ECO:0000313" key="2">
    <source>
        <dbReference type="Proteomes" id="UP001500141"/>
    </source>
</evidence>
<dbReference type="Proteomes" id="UP001500141">
    <property type="component" value="Unassembled WGS sequence"/>
</dbReference>
<comment type="caution">
    <text evidence="1">The sequence shown here is derived from an EMBL/GenBank/DDBJ whole genome shotgun (WGS) entry which is preliminary data.</text>
</comment>
<evidence type="ECO:0000313" key="1">
    <source>
        <dbReference type="EMBL" id="GAA4768869.1"/>
    </source>
</evidence>
<gene>
    <name evidence="1" type="ORF">GCM10023230_18420</name>
</gene>
<dbReference type="RefSeq" id="WP_264542141.1">
    <property type="nucleotide sequence ID" value="NZ_BAABIP010000017.1"/>
</dbReference>
<dbReference type="EMBL" id="BAABIP010000017">
    <property type="protein sequence ID" value="GAA4768869.1"/>
    <property type="molecule type" value="Genomic_DNA"/>
</dbReference>
<sequence>MTAVLNIFKKSKKATSVVKTTEVRSALVRLVNRIDTTDGKSKVVKIGDKYFRVRELG</sequence>
<name>A0ABP8ZYC5_9FLAO</name>
<proteinExistence type="predicted"/>